<accession>A0A7J8D7H5</accession>
<dbReference type="EMBL" id="JACASE010000013">
    <property type="protein sequence ID" value="KAF6418889.1"/>
    <property type="molecule type" value="Genomic_DNA"/>
</dbReference>
<evidence type="ECO:0000313" key="1">
    <source>
        <dbReference type="EMBL" id="KAF6418889.1"/>
    </source>
</evidence>
<sequence>MAETRIRYVSKYRNFCLDFIKCLLTPGPQVLTVFSLLSGMSFLIRRQEENKNQTVSHNQKPPLWQRGLHRHQGAHQTGRDSSLPRLSRGVPVWGCERNSARFLKRWLRACPAWWEGSWFPGELISKRKK</sequence>
<proteinExistence type="predicted"/>
<comment type="caution">
    <text evidence="1">The sequence shown here is derived from an EMBL/GenBank/DDBJ whole genome shotgun (WGS) entry which is preliminary data.</text>
</comment>
<organism evidence="1 2">
    <name type="scientific">Rousettus aegyptiacus</name>
    <name type="common">Egyptian fruit bat</name>
    <name type="synonym">Pteropus aegyptiacus</name>
    <dbReference type="NCBI Taxonomy" id="9407"/>
    <lineage>
        <taxon>Eukaryota</taxon>
        <taxon>Metazoa</taxon>
        <taxon>Chordata</taxon>
        <taxon>Craniata</taxon>
        <taxon>Vertebrata</taxon>
        <taxon>Euteleostomi</taxon>
        <taxon>Mammalia</taxon>
        <taxon>Eutheria</taxon>
        <taxon>Laurasiatheria</taxon>
        <taxon>Chiroptera</taxon>
        <taxon>Yinpterochiroptera</taxon>
        <taxon>Pteropodoidea</taxon>
        <taxon>Pteropodidae</taxon>
        <taxon>Rousettinae</taxon>
        <taxon>Rousettus</taxon>
    </lineage>
</organism>
<dbReference type="AlphaFoldDB" id="A0A7J8D7H5"/>
<keyword evidence="2" id="KW-1185">Reference proteome</keyword>
<reference evidence="1 2" key="1">
    <citation type="journal article" date="2020" name="Nature">
        <title>Six reference-quality genomes reveal evolution of bat adaptations.</title>
        <authorList>
            <person name="Jebb D."/>
            <person name="Huang Z."/>
            <person name="Pippel M."/>
            <person name="Hughes G.M."/>
            <person name="Lavrichenko K."/>
            <person name="Devanna P."/>
            <person name="Winkler S."/>
            <person name="Jermiin L.S."/>
            <person name="Skirmuntt E.C."/>
            <person name="Katzourakis A."/>
            <person name="Burkitt-Gray L."/>
            <person name="Ray D.A."/>
            <person name="Sullivan K.A.M."/>
            <person name="Roscito J.G."/>
            <person name="Kirilenko B.M."/>
            <person name="Davalos L.M."/>
            <person name="Corthals A.P."/>
            <person name="Power M.L."/>
            <person name="Jones G."/>
            <person name="Ransome R.D."/>
            <person name="Dechmann D.K.N."/>
            <person name="Locatelli A.G."/>
            <person name="Puechmaille S.J."/>
            <person name="Fedrigo O."/>
            <person name="Jarvis E.D."/>
            <person name="Hiller M."/>
            <person name="Vernes S.C."/>
            <person name="Myers E.W."/>
            <person name="Teeling E.C."/>
        </authorList>
    </citation>
    <scope>NUCLEOTIDE SEQUENCE [LARGE SCALE GENOMIC DNA]</scope>
    <source>
        <strain evidence="1">MRouAeg1</strain>
        <tissue evidence="1">Muscle</tissue>
    </source>
</reference>
<name>A0A7J8D7H5_ROUAE</name>
<dbReference type="Proteomes" id="UP000593571">
    <property type="component" value="Unassembled WGS sequence"/>
</dbReference>
<evidence type="ECO:0000313" key="2">
    <source>
        <dbReference type="Proteomes" id="UP000593571"/>
    </source>
</evidence>
<protein>
    <submittedName>
        <fullName evidence="1">Uncharacterized protein</fullName>
    </submittedName>
</protein>
<gene>
    <name evidence="1" type="ORF">HJG63_008887</name>
</gene>